<keyword evidence="1" id="KW-0732">Signal</keyword>
<sequence length="47" mass="5450">MIFLKIILLFGILLFSMAEGDYDDLNGMNSLRSLPNYLERNMSETLH</sequence>
<gene>
    <name evidence="2" type="ORF">X975_09022</name>
</gene>
<feature type="non-terminal residue" evidence="2">
    <location>
        <position position="47"/>
    </location>
</feature>
<name>A0A087T507_STEMI</name>
<reference evidence="2 3" key="1">
    <citation type="submission" date="2013-11" db="EMBL/GenBank/DDBJ databases">
        <title>Genome sequencing of Stegodyphus mimosarum.</title>
        <authorList>
            <person name="Bechsgaard J."/>
        </authorList>
    </citation>
    <scope>NUCLEOTIDE SEQUENCE [LARGE SCALE GENOMIC DNA]</scope>
</reference>
<evidence type="ECO:0000313" key="2">
    <source>
        <dbReference type="EMBL" id="KFM60196.1"/>
    </source>
</evidence>
<accession>A0A087T507</accession>
<evidence type="ECO:0000256" key="1">
    <source>
        <dbReference type="SAM" id="SignalP"/>
    </source>
</evidence>
<feature type="signal peptide" evidence="1">
    <location>
        <begin position="1"/>
        <end position="20"/>
    </location>
</feature>
<keyword evidence="3" id="KW-1185">Reference proteome</keyword>
<evidence type="ECO:0000313" key="3">
    <source>
        <dbReference type="Proteomes" id="UP000054359"/>
    </source>
</evidence>
<organism evidence="2 3">
    <name type="scientific">Stegodyphus mimosarum</name>
    <name type="common">African social velvet spider</name>
    <dbReference type="NCBI Taxonomy" id="407821"/>
    <lineage>
        <taxon>Eukaryota</taxon>
        <taxon>Metazoa</taxon>
        <taxon>Ecdysozoa</taxon>
        <taxon>Arthropoda</taxon>
        <taxon>Chelicerata</taxon>
        <taxon>Arachnida</taxon>
        <taxon>Araneae</taxon>
        <taxon>Araneomorphae</taxon>
        <taxon>Entelegynae</taxon>
        <taxon>Eresoidea</taxon>
        <taxon>Eresidae</taxon>
        <taxon>Stegodyphus</taxon>
    </lineage>
</organism>
<proteinExistence type="predicted"/>
<protein>
    <submittedName>
        <fullName evidence="2">Uncharacterized protein</fullName>
    </submittedName>
</protein>
<dbReference type="EMBL" id="KK113436">
    <property type="protein sequence ID" value="KFM60196.1"/>
    <property type="molecule type" value="Genomic_DNA"/>
</dbReference>
<feature type="chain" id="PRO_5001829310" evidence="1">
    <location>
        <begin position="21"/>
        <end position="47"/>
    </location>
</feature>
<dbReference type="Proteomes" id="UP000054359">
    <property type="component" value="Unassembled WGS sequence"/>
</dbReference>
<dbReference type="AlphaFoldDB" id="A0A087T507"/>